<dbReference type="Proteomes" id="UP000215703">
    <property type="component" value="Chromosome"/>
</dbReference>
<dbReference type="AlphaFoldDB" id="A0A2U8PAV7"/>
<evidence type="ECO:0000313" key="3">
    <source>
        <dbReference type="Proteomes" id="UP000215703"/>
    </source>
</evidence>
<dbReference type="KEGG" id="bot:CIT37_24100"/>
<reference evidence="2 3" key="2">
    <citation type="journal article" date="2017" name="Syst. Appl. Microbiol.">
        <title>Soybeans inoculated with root zone soils of Canadian native legumes harbour diverse and novel Bradyrhizobium spp. that possess agricultural potential.</title>
        <authorList>
            <person name="Bromfield E.S.P."/>
            <person name="Cloutier S."/>
            <person name="Tambong J.T."/>
            <person name="Tran Thi T.V."/>
        </authorList>
    </citation>
    <scope>NUCLEOTIDE SEQUENCE [LARGE SCALE GENOMIC DNA]</scope>
    <source>
        <strain evidence="2 3">OO99</strain>
    </source>
</reference>
<keyword evidence="1" id="KW-0732">Signal</keyword>
<protein>
    <recommendedName>
        <fullName evidence="4">DUF4148 domain-containing protein</fullName>
    </recommendedName>
</protein>
<accession>A0A2U8PAV7</accession>
<evidence type="ECO:0000256" key="1">
    <source>
        <dbReference type="SAM" id="SignalP"/>
    </source>
</evidence>
<name>A0A2U8PAV7_9BRAD</name>
<feature type="chain" id="PRO_5015960207" description="DUF4148 domain-containing protein" evidence="1">
    <location>
        <begin position="19"/>
        <end position="100"/>
    </location>
</feature>
<gene>
    <name evidence="2" type="ORF">CIT37_24100</name>
</gene>
<evidence type="ECO:0008006" key="4">
    <source>
        <dbReference type="Google" id="ProtNLM"/>
    </source>
</evidence>
<dbReference type="GeneID" id="92965713"/>
<organism evidence="2 3">
    <name type="scientific">Bradyrhizobium ottawaense</name>
    <dbReference type="NCBI Taxonomy" id="931866"/>
    <lineage>
        <taxon>Bacteria</taxon>
        <taxon>Pseudomonadati</taxon>
        <taxon>Pseudomonadota</taxon>
        <taxon>Alphaproteobacteria</taxon>
        <taxon>Hyphomicrobiales</taxon>
        <taxon>Nitrobacteraceae</taxon>
        <taxon>Bradyrhizobium</taxon>
    </lineage>
</organism>
<proteinExistence type="predicted"/>
<evidence type="ECO:0000313" key="2">
    <source>
        <dbReference type="EMBL" id="AWL94892.1"/>
    </source>
</evidence>
<dbReference type="EMBL" id="CP029425">
    <property type="protein sequence ID" value="AWL94892.1"/>
    <property type="molecule type" value="Genomic_DNA"/>
</dbReference>
<reference evidence="2 3" key="1">
    <citation type="journal article" date="2014" name="Int. J. Syst. Evol. Microbiol.">
        <title>Bradyrhizobium ottawaense sp. nov., a symbiotic nitrogen fixing bacterium from root nodules of soybeans in Canada.</title>
        <authorList>
            <person name="Yu X."/>
            <person name="Cloutier S."/>
            <person name="Tambong J.T."/>
            <person name="Bromfield E.S."/>
        </authorList>
    </citation>
    <scope>NUCLEOTIDE SEQUENCE [LARGE SCALE GENOMIC DNA]</scope>
    <source>
        <strain evidence="2 3">OO99</strain>
    </source>
</reference>
<sequence length="100" mass="10792">MKRRSIMAGLFGALMALAGQGHQTFGGLPVMVDKAKADDSGKAARAPSMPMARDPAVAVAEEYEAARRKGTREALELFIARHGDDPLAEQARTELKRLSR</sequence>
<feature type="signal peptide" evidence="1">
    <location>
        <begin position="1"/>
        <end position="18"/>
    </location>
</feature>
<dbReference type="RefSeq" id="WP_095425680.1">
    <property type="nucleotide sequence ID" value="NZ_CP029425.2"/>
</dbReference>